<dbReference type="Proteomes" id="UP000271889">
    <property type="component" value="Unassembled WGS sequence"/>
</dbReference>
<evidence type="ECO:0000313" key="2">
    <source>
        <dbReference type="EMBL" id="VDK51448.1"/>
    </source>
</evidence>
<feature type="region of interest" description="Disordered" evidence="1">
    <location>
        <begin position="1"/>
        <end position="146"/>
    </location>
</feature>
<name>A0A3P6SBR6_CYLGO</name>
<protein>
    <submittedName>
        <fullName evidence="2">Uncharacterized protein</fullName>
    </submittedName>
</protein>
<accession>A0A3P6SBR6</accession>
<feature type="compositionally biased region" description="Basic and acidic residues" evidence="1">
    <location>
        <begin position="317"/>
        <end position="329"/>
    </location>
</feature>
<feature type="compositionally biased region" description="Low complexity" evidence="1">
    <location>
        <begin position="360"/>
        <end position="371"/>
    </location>
</feature>
<sequence length="393" mass="43956">MHQRAFAVTGPNTDSGEVQHHEYSSGRATHSGSISSSSDYQTSLGGEEAADVTTPEDNISSSRRNSSIVSSIDSPHASSHKSVTFDDRVQLHEIERNEAIDSDEDEEEPTEEHTFESYARKQFEQLSRSQFELEQEDLSEESDLNEANVDQRFANYRASPVYMMRSGTPSSSEGSYQSSLVELSMPDQCDENFSTARLDNTDYVAHGGVDASVQVSYINSPLLLTKNADASTSTERLRETPESWRRSFHGYDGSDQNELEQAKYDRRGSCGYGQLETSPKRRAHHAPLERDDIDSLQMRRELVYEGNEDPSLAGSRSSDEERGAGRTLTEEEIRARFLANFAKRRHDSVEEDPCDPVHTMGSRDSMVSSGSRESVVSSVSIGKEAFTHRNFLY</sequence>
<dbReference type="EMBL" id="UYRV01004389">
    <property type="protein sequence ID" value="VDK51448.1"/>
    <property type="molecule type" value="Genomic_DNA"/>
</dbReference>
<feature type="compositionally biased region" description="Basic and acidic residues" evidence="1">
    <location>
        <begin position="235"/>
        <end position="245"/>
    </location>
</feature>
<feature type="compositionally biased region" description="Low complexity" evidence="1">
    <location>
        <begin position="60"/>
        <end position="82"/>
    </location>
</feature>
<gene>
    <name evidence="2" type="ORF">CGOC_LOCUS2061</name>
</gene>
<feature type="compositionally biased region" description="Basic and acidic residues" evidence="1">
    <location>
        <begin position="83"/>
        <end position="99"/>
    </location>
</feature>
<feature type="region of interest" description="Disordered" evidence="1">
    <location>
        <begin position="349"/>
        <end position="371"/>
    </location>
</feature>
<feature type="region of interest" description="Disordered" evidence="1">
    <location>
        <begin position="229"/>
        <end position="329"/>
    </location>
</feature>
<keyword evidence="3" id="KW-1185">Reference proteome</keyword>
<evidence type="ECO:0000313" key="3">
    <source>
        <dbReference type="Proteomes" id="UP000271889"/>
    </source>
</evidence>
<feature type="compositionally biased region" description="Polar residues" evidence="1">
    <location>
        <begin position="26"/>
        <end position="44"/>
    </location>
</feature>
<evidence type="ECO:0000256" key="1">
    <source>
        <dbReference type="SAM" id="MobiDB-lite"/>
    </source>
</evidence>
<feature type="compositionally biased region" description="Acidic residues" evidence="1">
    <location>
        <begin position="100"/>
        <end position="110"/>
    </location>
</feature>
<feature type="compositionally biased region" description="Acidic residues" evidence="1">
    <location>
        <begin position="133"/>
        <end position="144"/>
    </location>
</feature>
<reference evidence="2 3" key="1">
    <citation type="submission" date="2018-11" db="EMBL/GenBank/DDBJ databases">
        <authorList>
            <consortium name="Pathogen Informatics"/>
        </authorList>
    </citation>
    <scope>NUCLEOTIDE SEQUENCE [LARGE SCALE GENOMIC DNA]</scope>
</reference>
<dbReference type="AlphaFoldDB" id="A0A3P6SBR6"/>
<feature type="compositionally biased region" description="Basic and acidic residues" evidence="1">
    <location>
        <begin position="111"/>
        <end position="123"/>
    </location>
</feature>
<proteinExistence type="predicted"/>
<dbReference type="OrthoDB" id="5856197at2759"/>
<organism evidence="2 3">
    <name type="scientific">Cylicostephanus goldi</name>
    <name type="common">Nematode worm</name>
    <dbReference type="NCBI Taxonomy" id="71465"/>
    <lineage>
        <taxon>Eukaryota</taxon>
        <taxon>Metazoa</taxon>
        <taxon>Ecdysozoa</taxon>
        <taxon>Nematoda</taxon>
        <taxon>Chromadorea</taxon>
        <taxon>Rhabditida</taxon>
        <taxon>Rhabditina</taxon>
        <taxon>Rhabditomorpha</taxon>
        <taxon>Strongyloidea</taxon>
        <taxon>Strongylidae</taxon>
        <taxon>Cylicostephanus</taxon>
    </lineage>
</organism>